<proteinExistence type="predicted"/>
<comment type="caution">
    <text evidence="2">The sequence shown here is derived from an EMBL/GenBank/DDBJ whole genome shotgun (WGS) entry which is preliminary data.</text>
</comment>
<evidence type="ECO:0000256" key="1">
    <source>
        <dbReference type="SAM" id="MobiDB-lite"/>
    </source>
</evidence>
<evidence type="ECO:0000313" key="3">
    <source>
        <dbReference type="Proteomes" id="UP000230233"/>
    </source>
</evidence>
<gene>
    <name evidence="2" type="ORF">B9Z55_027310</name>
</gene>
<organism evidence="2 3">
    <name type="scientific">Caenorhabditis nigoni</name>
    <dbReference type="NCBI Taxonomy" id="1611254"/>
    <lineage>
        <taxon>Eukaryota</taxon>
        <taxon>Metazoa</taxon>
        <taxon>Ecdysozoa</taxon>
        <taxon>Nematoda</taxon>
        <taxon>Chromadorea</taxon>
        <taxon>Rhabditida</taxon>
        <taxon>Rhabditina</taxon>
        <taxon>Rhabditomorpha</taxon>
        <taxon>Rhabditoidea</taxon>
        <taxon>Rhabditidae</taxon>
        <taxon>Peloderinae</taxon>
        <taxon>Caenorhabditis</taxon>
    </lineage>
</organism>
<sequence>MDVIDLMAAEEYAEFVPRAFMEIIWIQASPNSAFETTPYGMSLLAEEVEKKRRRRRAKAEESIAHHQEAEERE</sequence>
<keyword evidence="3" id="KW-1185">Reference proteome</keyword>
<name>A0A2G5SGH2_9PELO</name>
<dbReference type="AlphaFoldDB" id="A0A2G5SGH2"/>
<reference evidence="3" key="1">
    <citation type="submission" date="2017-10" db="EMBL/GenBank/DDBJ databases">
        <title>Rapid genome shrinkage in a self-fertile nematode reveals novel sperm competition proteins.</title>
        <authorList>
            <person name="Yin D."/>
            <person name="Schwarz E.M."/>
            <person name="Thomas C.G."/>
            <person name="Felde R.L."/>
            <person name="Korf I.F."/>
            <person name="Cutter A.D."/>
            <person name="Schartner C.M."/>
            <person name="Ralston E.J."/>
            <person name="Meyer B.J."/>
            <person name="Haag E.S."/>
        </authorList>
    </citation>
    <scope>NUCLEOTIDE SEQUENCE [LARGE SCALE GENOMIC DNA]</scope>
    <source>
        <strain evidence="3">JU1422</strain>
    </source>
</reference>
<dbReference type="Proteomes" id="UP000230233">
    <property type="component" value="Unassembled WGS sequence"/>
</dbReference>
<evidence type="ECO:0000313" key="2">
    <source>
        <dbReference type="EMBL" id="PIC13971.1"/>
    </source>
</evidence>
<dbReference type="OrthoDB" id="5897139at2759"/>
<accession>A0A2G5SGH2</accession>
<protein>
    <submittedName>
        <fullName evidence="2">Uncharacterized protein</fullName>
    </submittedName>
</protein>
<dbReference type="EMBL" id="PDUG01000009">
    <property type="protein sequence ID" value="PIC13971.1"/>
    <property type="molecule type" value="Genomic_DNA"/>
</dbReference>
<feature type="region of interest" description="Disordered" evidence="1">
    <location>
        <begin position="54"/>
        <end position="73"/>
    </location>
</feature>
<feature type="compositionally biased region" description="Basic and acidic residues" evidence="1">
    <location>
        <begin position="58"/>
        <end position="73"/>
    </location>
</feature>